<reference evidence="7 8" key="1">
    <citation type="submission" date="2024-05" db="EMBL/GenBank/DDBJ databases">
        <title>A high-quality chromosomal-level genome assembly of Topmouth culter (Culter alburnus).</title>
        <authorList>
            <person name="Zhao H."/>
        </authorList>
    </citation>
    <scope>NUCLEOTIDE SEQUENCE [LARGE SCALE GENOMIC DNA]</scope>
    <source>
        <strain evidence="7">CATC2023</strain>
        <tissue evidence="7">Muscle</tissue>
    </source>
</reference>
<feature type="domain" description="Pyrin" evidence="5">
    <location>
        <begin position="219"/>
        <end position="305"/>
    </location>
</feature>
<organism evidence="7 8">
    <name type="scientific">Culter alburnus</name>
    <name type="common">Topmouth culter</name>
    <dbReference type="NCBI Taxonomy" id="194366"/>
    <lineage>
        <taxon>Eukaryota</taxon>
        <taxon>Metazoa</taxon>
        <taxon>Chordata</taxon>
        <taxon>Craniata</taxon>
        <taxon>Vertebrata</taxon>
        <taxon>Euteleostomi</taxon>
        <taxon>Actinopterygii</taxon>
        <taxon>Neopterygii</taxon>
        <taxon>Teleostei</taxon>
        <taxon>Ostariophysi</taxon>
        <taxon>Cypriniformes</taxon>
        <taxon>Xenocyprididae</taxon>
        <taxon>Xenocypridinae</taxon>
        <taxon>Culter</taxon>
    </lineage>
</organism>
<dbReference type="GO" id="GO:0005829">
    <property type="term" value="C:cytosol"/>
    <property type="evidence" value="ECO:0007669"/>
    <property type="project" value="UniProtKB-SubCell"/>
</dbReference>
<evidence type="ECO:0000259" key="6">
    <source>
        <dbReference type="PROSITE" id="PS51830"/>
    </source>
</evidence>
<comment type="subcellular location">
    <subcellularLocation>
        <location evidence="1">Cytoplasm</location>
        <location evidence="1">Cytosol</location>
    </subcellularLocation>
</comment>
<dbReference type="Pfam" id="PF02758">
    <property type="entry name" value="PYRIN"/>
    <property type="match status" value="1"/>
</dbReference>
<dbReference type="PANTHER" id="PTHR46985:SF2">
    <property type="entry name" value="APOPTOSIS-ASSOCIATED SPECK-LIKE PROTEIN CONTAINING A CARD"/>
    <property type="match status" value="1"/>
</dbReference>
<dbReference type="EMBL" id="JAWDJR010000007">
    <property type="protein sequence ID" value="KAK9972422.1"/>
    <property type="molecule type" value="Genomic_DNA"/>
</dbReference>
<dbReference type="PANTHER" id="PTHR46985">
    <property type="entry name" value="NACHT, LRR AND PYD DOMAINS-CONTAINING PROTEIN 1"/>
    <property type="match status" value="1"/>
</dbReference>
<dbReference type="Pfam" id="PF23679">
    <property type="entry name" value="UPA-FIIND"/>
    <property type="match status" value="1"/>
</dbReference>
<feature type="domain" description="FIIND" evidence="6">
    <location>
        <begin position="1"/>
        <end position="210"/>
    </location>
</feature>
<evidence type="ECO:0000256" key="1">
    <source>
        <dbReference type="ARBA" id="ARBA00004514"/>
    </source>
</evidence>
<evidence type="ECO:0000313" key="8">
    <source>
        <dbReference type="Proteomes" id="UP001479290"/>
    </source>
</evidence>
<protein>
    <recommendedName>
        <fullName evidence="9">Pyrin domain-containing protein</fullName>
    </recommendedName>
</protein>
<dbReference type="PROSITE" id="PS50824">
    <property type="entry name" value="DAPIN"/>
    <property type="match status" value="1"/>
</dbReference>
<keyword evidence="8" id="KW-1185">Reference proteome</keyword>
<dbReference type="GO" id="GO:0045087">
    <property type="term" value="P:innate immune response"/>
    <property type="evidence" value="ECO:0007669"/>
    <property type="project" value="UniProtKB-KW"/>
</dbReference>
<dbReference type="InterPro" id="IPR004020">
    <property type="entry name" value="DAPIN"/>
</dbReference>
<evidence type="ECO:0000256" key="3">
    <source>
        <dbReference type="ARBA" id="ARBA00022588"/>
    </source>
</evidence>
<sequence length="311" mass="35716">MNDYKPCGPLMDITVTSGTLKEIHLPHFICVDSVSSADNAVKALHVKGSEVSLERCELTRFHAKLLNPTFSLFGVIAQCFPYFFMKFHCETLIYRTKTPSLKLHVYLILKDPKLKEEVEKTEENNMRIIKPKPDKALKIDDCYTLKTSCDSTIKPPSLNLTTRKANFFDVHIKDAEECIELHIMTKEDEKIWDVNIESDEFSMNSSVSDSRQSTSSTTVGNRPVREILLEHLEYLKDEDLILFKWYLTEDDAAFQKTPECKLEKAVRCDIVTCMIKQHGVDGAAELTMTILRKMQKNNDAEQLQKKLDIKD</sequence>
<evidence type="ECO:0000256" key="4">
    <source>
        <dbReference type="ARBA" id="ARBA00022859"/>
    </source>
</evidence>
<accession>A0AAW2AG70</accession>
<dbReference type="InterPro" id="IPR051249">
    <property type="entry name" value="NLRP_Inflammasome"/>
</dbReference>
<comment type="caution">
    <text evidence="7">The sequence shown here is derived from an EMBL/GenBank/DDBJ whole genome shotgun (WGS) entry which is preliminary data.</text>
</comment>
<proteinExistence type="predicted"/>
<dbReference type="PROSITE" id="PS51830">
    <property type="entry name" value="FIIND"/>
    <property type="match status" value="1"/>
</dbReference>
<evidence type="ECO:0000259" key="5">
    <source>
        <dbReference type="PROSITE" id="PS50824"/>
    </source>
</evidence>
<dbReference type="AlphaFoldDB" id="A0AAW2AG70"/>
<keyword evidence="4" id="KW-0391">Immunity</keyword>
<dbReference type="Gene3D" id="1.10.533.10">
    <property type="entry name" value="Death Domain, Fas"/>
    <property type="match status" value="1"/>
</dbReference>
<gene>
    <name evidence="7" type="ORF">ABG768_025729</name>
</gene>
<keyword evidence="2" id="KW-0963">Cytoplasm</keyword>
<dbReference type="InterPro" id="IPR025307">
    <property type="entry name" value="FIIND_dom"/>
</dbReference>
<evidence type="ECO:0000313" key="7">
    <source>
        <dbReference type="EMBL" id="KAK9972422.1"/>
    </source>
</evidence>
<name>A0AAW2AG70_CULAL</name>
<dbReference type="SUPFAM" id="SSF47986">
    <property type="entry name" value="DEATH domain"/>
    <property type="match status" value="1"/>
</dbReference>
<dbReference type="InterPro" id="IPR011029">
    <property type="entry name" value="DEATH-like_dom_sf"/>
</dbReference>
<dbReference type="Pfam" id="PF13553">
    <property type="entry name" value="FIIND"/>
    <property type="match status" value="1"/>
</dbReference>
<keyword evidence="3" id="KW-0399">Innate immunity</keyword>
<dbReference type="Proteomes" id="UP001479290">
    <property type="component" value="Unassembled WGS sequence"/>
</dbReference>
<evidence type="ECO:0008006" key="9">
    <source>
        <dbReference type="Google" id="ProtNLM"/>
    </source>
</evidence>
<dbReference type="SMART" id="SM01289">
    <property type="entry name" value="PYRIN"/>
    <property type="match status" value="1"/>
</dbReference>
<evidence type="ECO:0000256" key="2">
    <source>
        <dbReference type="ARBA" id="ARBA00022490"/>
    </source>
</evidence>